<keyword evidence="4" id="KW-0349">Heme</keyword>
<reference evidence="13 14" key="1">
    <citation type="submission" date="2013-11" db="EMBL/GenBank/DDBJ databases">
        <title>Genome sequencing of Stegodyphus mimosarum.</title>
        <authorList>
            <person name="Bechsgaard J."/>
        </authorList>
    </citation>
    <scope>NUCLEOTIDE SEQUENCE [LARGE SCALE GENOMIC DNA]</scope>
</reference>
<keyword evidence="5 11" id="KW-0812">Transmembrane</keyword>
<evidence type="ECO:0000259" key="12">
    <source>
        <dbReference type="PROSITE" id="PS50939"/>
    </source>
</evidence>
<keyword evidence="7" id="KW-0249">Electron transport</keyword>
<feature type="transmembrane region" description="Helical" evidence="11">
    <location>
        <begin position="44"/>
        <end position="68"/>
    </location>
</feature>
<keyword evidence="10 11" id="KW-0472">Membrane</keyword>
<evidence type="ECO:0000256" key="4">
    <source>
        <dbReference type="ARBA" id="ARBA00022617"/>
    </source>
</evidence>
<sequence length="273" mass="30278">MASTGGIFRVIEQESVQEEKQSSFAAAARIARTHHMEPGNAYGIAFWVAVGFSQIIGIICIALIIHFANLYGGFGWSSDPNLQFSYHPVLMVVGLIFFYGDSIIVYRALSFLPKPTLKIIHASLHFLAFICSSIALAAVFENHRRRNLADLYSLHSWVGLAAYILFCLQYLLGFVTFLFPGLPADFRAKTLPFHTFFGVAIFILSIGAALMGMTERLLWTANYTSGKYTKEGATGNTFGIFVIVFGFLIVFLSTRSSYKRKPLPNEVPSTAMN</sequence>
<feature type="transmembrane region" description="Helical" evidence="11">
    <location>
        <begin position="233"/>
        <end position="252"/>
    </location>
</feature>
<feature type="transmembrane region" description="Helical" evidence="11">
    <location>
        <begin position="160"/>
        <end position="179"/>
    </location>
</feature>
<evidence type="ECO:0000256" key="1">
    <source>
        <dbReference type="ARBA" id="ARBA00001970"/>
    </source>
</evidence>
<comment type="cofactor">
    <cofactor evidence="1">
        <name>heme b</name>
        <dbReference type="ChEBI" id="CHEBI:60344"/>
    </cofactor>
</comment>
<feature type="transmembrane region" description="Helical" evidence="11">
    <location>
        <begin position="121"/>
        <end position="140"/>
    </location>
</feature>
<keyword evidence="14" id="KW-1185">Reference proteome</keyword>
<evidence type="ECO:0000256" key="5">
    <source>
        <dbReference type="ARBA" id="ARBA00022692"/>
    </source>
</evidence>
<dbReference type="InterPro" id="IPR006593">
    <property type="entry name" value="Cyt_b561/ferric_Rdtase_TM"/>
</dbReference>
<keyword evidence="9" id="KW-0408">Iron</keyword>
<evidence type="ECO:0000313" key="13">
    <source>
        <dbReference type="EMBL" id="KFM56650.1"/>
    </source>
</evidence>
<proteinExistence type="predicted"/>
<dbReference type="InterPro" id="IPR043205">
    <property type="entry name" value="CYB561/CYBRD1-like"/>
</dbReference>
<dbReference type="SMART" id="SM00665">
    <property type="entry name" value="B561"/>
    <property type="match status" value="1"/>
</dbReference>
<gene>
    <name evidence="13" type="ORF">X975_06820</name>
</gene>
<evidence type="ECO:0000256" key="8">
    <source>
        <dbReference type="ARBA" id="ARBA00022989"/>
    </source>
</evidence>
<evidence type="ECO:0000256" key="2">
    <source>
        <dbReference type="ARBA" id="ARBA00004141"/>
    </source>
</evidence>
<dbReference type="GO" id="GO:0016020">
    <property type="term" value="C:membrane"/>
    <property type="evidence" value="ECO:0007669"/>
    <property type="project" value="UniProtKB-SubCell"/>
</dbReference>
<dbReference type="Pfam" id="PF03188">
    <property type="entry name" value="Cytochrom_B561"/>
    <property type="match status" value="1"/>
</dbReference>
<evidence type="ECO:0000256" key="9">
    <source>
        <dbReference type="ARBA" id="ARBA00023004"/>
    </source>
</evidence>
<dbReference type="GO" id="GO:0046872">
    <property type="term" value="F:metal ion binding"/>
    <property type="evidence" value="ECO:0007669"/>
    <property type="project" value="UniProtKB-KW"/>
</dbReference>
<feature type="transmembrane region" description="Helical" evidence="11">
    <location>
        <begin position="191"/>
        <end position="213"/>
    </location>
</feature>
<dbReference type="OrthoDB" id="907479at2759"/>
<dbReference type="OMA" id="NWHPVLA"/>
<accession>A0A087SUW1</accession>
<organism evidence="13 14">
    <name type="scientific">Stegodyphus mimosarum</name>
    <name type="common">African social velvet spider</name>
    <dbReference type="NCBI Taxonomy" id="407821"/>
    <lineage>
        <taxon>Eukaryota</taxon>
        <taxon>Metazoa</taxon>
        <taxon>Ecdysozoa</taxon>
        <taxon>Arthropoda</taxon>
        <taxon>Chelicerata</taxon>
        <taxon>Arachnida</taxon>
        <taxon>Araneae</taxon>
        <taxon>Araneomorphae</taxon>
        <taxon>Entelegynae</taxon>
        <taxon>Eresoidea</taxon>
        <taxon>Eresidae</taxon>
        <taxon>Stegodyphus</taxon>
    </lineage>
</organism>
<keyword evidence="6" id="KW-0479">Metal-binding</keyword>
<dbReference type="FunFam" id="1.20.120.1770:FF:000001">
    <property type="entry name" value="Cytochrome b reductase 1"/>
    <property type="match status" value="1"/>
</dbReference>
<evidence type="ECO:0000256" key="6">
    <source>
        <dbReference type="ARBA" id="ARBA00022723"/>
    </source>
</evidence>
<keyword evidence="3" id="KW-0813">Transport</keyword>
<dbReference type="STRING" id="407821.A0A087SUW1"/>
<protein>
    <submittedName>
        <fullName evidence="13">Cytochrome b561</fullName>
    </submittedName>
</protein>
<dbReference type="PROSITE" id="PS50939">
    <property type="entry name" value="CYTOCHROME_B561"/>
    <property type="match status" value="1"/>
</dbReference>
<dbReference type="AlphaFoldDB" id="A0A087SUW1"/>
<evidence type="ECO:0000256" key="11">
    <source>
        <dbReference type="SAM" id="Phobius"/>
    </source>
</evidence>
<feature type="non-terminal residue" evidence="13">
    <location>
        <position position="273"/>
    </location>
</feature>
<comment type="subcellular location">
    <subcellularLocation>
        <location evidence="2">Membrane</location>
        <topology evidence="2">Multi-pass membrane protein</topology>
    </subcellularLocation>
</comment>
<dbReference type="Proteomes" id="UP000054359">
    <property type="component" value="Unassembled WGS sequence"/>
</dbReference>
<dbReference type="Gene3D" id="1.20.120.1770">
    <property type="match status" value="1"/>
</dbReference>
<dbReference type="GO" id="GO:0016491">
    <property type="term" value="F:oxidoreductase activity"/>
    <property type="evidence" value="ECO:0007669"/>
    <property type="project" value="InterPro"/>
</dbReference>
<dbReference type="PANTHER" id="PTHR10106">
    <property type="entry name" value="CYTOCHROME B561-RELATED"/>
    <property type="match status" value="1"/>
</dbReference>
<dbReference type="EMBL" id="KK112068">
    <property type="protein sequence ID" value="KFM56650.1"/>
    <property type="molecule type" value="Genomic_DNA"/>
</dbReference>
<keyword evidence="8 11" id="KW-1133">Transmembrane helix</keyword>
<evidence type="ECO:0000256" key="10">
    <source>
        <dbReference type="ARBA" id="ARBA00023136"/>
    </source>
</evidence>
<feature type="domain" description="Cytochrome b561" evidence="12">
    <location>
        <begin position="52"/>
        <end position="254"/>
    </location>
</feature>
<evidence type="ECO:0000256" key="7">
    <source>
        <dbReference type="ARBA" id="ARBA00022982"/>
    </source>
</evidence>
<dbReference type="PANTHER" id="PTHR10106:SF0">
    <property type="entry name" value="LD36721P"/>
    <property type="match status" value="1"/>
</dbReference>
<name>A0A087SUW1_STEMI</name>
<evidence type="ECO:0000256" key="3">
    <source>
        <dbReference type="ARBA" id="ARBA00022448"/>
    </source>
</evidence>
<feature type="transmembrane region" description="Helical" evidence="11">
    <location>
        <begin position="88"/>
        <end position="109"/>
    </location>
</feature>
<evidence type="ECO:0000313" key="14">
    <source>
        <dbReference type="Proteomes" id="UP000054359"/>
    </source>
</evidence>